<evidence type="ECO:0000313" key="2">
    <source>
        <dbReference type="EMBL" id="ETD24687.1"/>
    </source>
</evidence>
<accession>V8CC59</accession>
<dbReference type="Proteomes" id="UP000018731">
    <property type="component" value="Unassembled WGS sequence"/>
</dbReference>
<dbReference type="PATRIC" id="fig|1357400.3.peg.28"/>
<keyword evidence="3" id="KW-1185">Reference proteome</keyword>
<sequence>MRLRKSSVTAIAVWLVGVSFAGVSVAGAFPVFEIAGEISSDKLFCQTSASFKDSNTSGETLVCYKNKLYLYNLRKGESLHAALDEKGHQSSCSCPFTTSASNDKTSKNVNKLAKK</sequence>
<dbReference type="EMBL" id="AZJI01000001">
    <property type="protein sequence ID" value="ETD24687.1"/>
    <property type="molecule type" value="Genomic_DNA"/>
</dbReference>
<gene>
    <name evidence="2" type="ORF">HMPREF2086_00019</name>
</gene>
<dbReference type="AlphaFoldDB" id="V8CC59"/>
<dbReference type="HOGENOM" id="CLU_2105589_0_0_7"/>
<protein>
    <submittedName>
        <fullName evidence="2">Uncharacterized protein</fullName>
    </submittedName>
</protein>
<organism evidence="2 3">
    <name type="scientific">Helicobacter macacae MIT 99-5501</name>
    <dbReference type="NCBI Taxonomy" id="1357400"/>
    <lineage>
        <taxon>Bacteria</taxon>
        <taxon>Pseudomonadati</taxon>
        <taxon>Campylobacterota</taxon>
        <taxon>Epsilonproteobacteria</taxon>
        <taxon>Campylobacterales</taxon>
        <taxon>Helicobacteraceae</taxon>
        <taxon>Helicobacter</taxon>
    </lineage>
</organism>
<proteinExistence type="predicted"/>
<name>V8CC59_9HELI</name>
<comment type="caution">
    <text evidence="2">The sequence shown here is derived from an EMBL/GenBank/DDBJ whole genome shotgun (WGS) entry which is preliminary data.</text>
</comment>
<dbReference type="RefSeq" id="WP_023926689.1">
    <property type="nucleotide sequence ID" value="NZ_KI669454.1"/>
</dbReference>
<evidence type="ECO:0000256" key="1">
    <source>
        <dbReference type="SAM" id="MobiDB-lite"/>
    </source>
</evidence>
<feature type="region of interest" description="Disordered" evidence="1">
    <location>
        <begin position="95"/>
        <end position="115"/>
    </location>
</feature>
<reference evidence="2 3" key="1">
    <citation type="journal article" date="2014" name="Genome Announc.">
        <title>Draft genome sequences of six enterohepatic helicobacter species isolated from humans and one from rhesus macaques.</title>
        <authorList>
            <person name="Shen Z."/>
            <person name="Sheh A."/>
            <person name="Young S.K."/>
            <person name="Abouelliel A."/>
            <person name="Ward D.V."/>
            <person name="Earl A.M."/>
            <person name="Fox J.G."/>
        </authorList>
    </citation>
    <scope>NUCLEOTIDE SEQUENCE [LARGE SCALE GENOMIC DNA]</scope>
    <source>
        <strain evidence="2 3">MIT 99-5501</strain>
    </source>
</reference>
<evidence type="ECO:0000313" key="3">
    <source>
        <dbReference type="Proteomes" id="UP000018731"/>
    </source>
</evidence>
<feature type="compositionally biased region" description="Polar residues" evidence="1">
    <location>
        <begin position="95"/>
        <end position="109"/>
    </location>
</feature>